<proteinExistence type="predicted"/>
<dbReference type="RefSeq" id="WP_207869062.1">
    <property type="nucleotide sequence ID" value="NZ_CP062222.1"/>
</dbReference>
<reference evidence="1" key="1">
    <citation type="submission" date="2020-09" db="EMBL/GenBank/DDBJ databases">
        <title>Brevundimonas sp. LVF2 isolated from a puddle in Goettingen, Germany.</title>
        <authorList>
            <person name="Friedrich I."/>
            <person name="Klassen A."/>
            <person name="Hannes N."/>
            <person name="Schneider D."/>
            <person name="Hertel R."/>
            <person name="Daniel R."/>
        </authorList>
    </citation>
    <scope>NUCLEOTIDE SEQUENCE</scope>
    <source>
        <strain evidence="1">LVF2</strain>
    </source>
</reference>
<protein>
    <submittedName>
        <fullName evidence="1">Uncharacterized protein</fullName>
    </submittedName>
</protein>
<evidence type="ECO:0000313" key="1">
    <source>
        <dbReference type="EMBL" id="QTC90568.1"/>
    </source>
</evidence>
<dbReference type="EMBL" id="CP062222">
    <property type="protein sequence ID" value="QTC90568.1"/>
    <property type="molecule type" value="Genomic_DNA"/>
</dbReference>
<sequence length="228" mass="23864">MMIEPELDGETAALDAALAEALKMRLEAGGRSRPDAEALALRGMLDHVDTNDQAALIKAVWGRISADTGPVLFAAGPTAHLLAADRFGLPVRSSADAEAAMVEAGRGARALIDLDGPRPWWGRLLARPDLRIVAALPDDRYGRPQAVMISNETSGPTGEDRTFWITDSREPDGRIADALAASGFLAQGLVSAGGLKLFMLAGYVQPEDGRLGDAPGSLKGVIGAAPVF</sequence>
<accession>A0A975BZ92</accession>
<dbReference type="AlphaFoldDB" id="A0A975BZ92"/>
<organism evidence="1 2">
    <name type="scientific">Brevundimonas goettingensis</name>
    <dbReference type="NCBI Taxonomy" id="2774190"/>
    <lineage>
        <taxon>Bacteria</taxon>
        <taxon>Pseudomonadati</taxon>
        <taxon>Pseudomonadota</taxon>
        <taxon>Alphaproteobacteria</taxon>
        <taxon>Caulobacterales</taxon>
        <taxon>Caulobacteraceae</taxon>
        <taxon>Brevundimonas</taxon>
    </lineage>
</organism>
<name>A0A975BZ92_9CAUL</name>
<gene>
    <name evidence="1" type="ORF">IFJ75_15020</name>
</gene>
<dbReference type="KEGG" id="bgoe:IFJ75_15020"/>
<dbReference type="Proteomes" id="UP000663918">
    <property type="component" value="Chromosome"/>
</dbReference>
<evidence type="ECO:0000313" key="2">
    <source>
        <dbReference type="Proteomes" id="UP000663918"/>
    </source>
</evidence>
<keyword evidence="2" id="KW-1185">Reference proteome</keyword>